<evidence type="ECO:0000313" key="3">
    <source>
        <dbReference type="Proteomes" id="UP001206788"/>
    </source>
</evidence>
<protein>
    <submittedName>
        <fullName evidence="2">Uncharacterized protein</fullName>
    </submittedName>
</protein>
<keyword evidence="1" id="KW-0732">Signal</keyword>
<evidence type="ECO:0000256" key="1">
    <source>
        <dbReference type="SAM" id="SignalP"/>
    </source>
</evidence>
<comment type="caution">
    <text evidence="2">The sequence shown here is derived from an EMBL/GenBank/DDBJ whole genome shotgun (WGS) entry which is preliminary data.</text>
</comment>
<proteinExistence type="predicted"/>
<feature type="signal peptide" evidence="1">
    <location>
        <begin position="1"/>
        <end position="23"/>
    </location>
</feature>
<name>A0ABT2G6K5_9BACT</name>
<sequence>MKKNSFLLAALVLLFLGSTSAFSQRAKDIKIDFRINAEAIFFGGSVEDNSQISDNNNGRSNNGRPSDFESTAYPSKFVNWEIFDMGPHQENYQVKFLDFPWTGNVAAFAQNPIPGGGNKAKVKIEDNTPDGTVKYTIRFTIRSQTTGETRTFQLDPKIRITSTP</sequence>
<gene>
    <name evidence="2" type="ORF">NY014_10620</name>
</gene>
<reference evidence="2 3" key="1">
    <citation type="submission" date="2022-08" db="EMBL/GenBank/DDBJ databases">
        <title>Algoriphagus sp. CAU 1643 isolated from mud.</title>
        <authorList>
            <person name="Kim W."/>
        </authorList>
    </citation>
    <scope>NUCLEOTIDE SEQUENCE [LARGE SCALE GENOMIC DNA]</scope>
    <source>
        <strain evidence="2 3">CAU 1643</strain>
    </source>
</reference>
<keyword evidence="3" id="KW-1185">Reference proteome</keyword>
<organism evidence="2 3">
    <name type="scientific">Algoriphagus limi</name>
    <dbReference type="NCBI Taxonomy" id="2975273"/>
    <lineage>
        <taxon>Bacteria</taxon>
        <taxon>Pseudomonadati</taxon>
        <taxon>Bacteroidota</taxon>
        <taxon>Cytophagia</taxon>
        <taxon>Cytophagales</taxon>
        <taxon>Cyclobacteriaceae</taxon>
        <taxon>Algoriphagus</taxon>
    </lineage>
</organism>
<dbReference type="RefSeq" id="WP_259414563.1">
    <property type="nucleotide sequence ID" value="NZ_JANWGH010000002.1"/>
</dbReference>
<evidence type="ECO:0000313" key="2">
    <source>
        <dbReference type="EMBL" id="MCS5490888.1"/>
    </source>
</evidence>
<accession>A0ABT2G6K5</accession>
<feature type="chain" id="PRO_5047529724" evidence="1">
    <location>
        <begin position="24"/>
        <end position="164"/>
    </location>
</feature>
<dbReference type="Proteomes" id="UP001206788">
    <property type="component" value="Unassembled WGS sequence"/>
</dbReference>
<dbReference type="EMBL" id="JANWGH010000002">
    <property type="protein sequence ID" value="MCS5490888.1"/>
    <property type="molecule type" value="Genomic_DNA"/>
</dbReference>